<dbReference type="SUPFAM" id="SSF48452">
    <property type="entry name" value="TPR-like"/>
    <property type="match status" value="1"/>
</dbReference>
<dbReference type="InterPro" id="IPR011990">
    <property type="entry name" value="TPR-like_helical_dom_sf"/>
</dbReference>
<dbReference type="FunFam" id="1.25.40.10:FF:000090">
    <property type="entry name" value="Pentatricopeptide repeat-containing protein, chloroplastic"/>
    <property type="match status" value="1"/>
</dbReference>
<dbReference type="Pfam" id="PF01535">
    <property type="entry name" value="PPR"/>
    <property type="match status" value="3"/>
</dbReference>
<evidence type="ECO:0000256" key="1">
    <source>
        <dbReference type="ARBA" id="ARBA00022737"/>
    </source>
</evidence>
<dbReference type="AlphaFoldDB" id="A0A443PE48"/>
<comment type="caution">
    <text evidence="4">The sequence shown here is derived from an EMBL/GenBank/DDBJ whole genome shotgun (WGS) entry which is preliminary data.</text>
</comment>
<dbReference type="EMBL" id="QPKB01000007">
    <property type="protein sequence ID" value="RWR89043.1"/>
    <property type="molecule type" value="Genomic_DNA"/>
</dbReference>
<dbReference type="FunFam" id="1.25.40.10:FF:000351">
    <property type="entry name" value="Pentatricopeptide repeat-containing protein"/>
    <property type="match status" value="1"/>
</dbReference>
<name>A0A443PE48_9MAGN</name>
<comment type="similarity">
    <text evidence="2">Belongs to the PPR family. PCMP-E subfamily.</text>
</comment>
<accession>A0A443PE48</accession>
<gene>
    <name evidence="4" type="ORF">CKAN_01809000</name>
</gene>
<dbReference type="PANTHER" id="PTHR24015:SF1903">
    <property type="entry name" value="OS05G0305300 PROTEIN"/>
    <property type="match status" value="1"/>
</dbReference>
<reference evidence="4 5" key="1">
    <citation type="journal article" date="2019" name="Nat. Plants">
        <title>Stout camphor tree genome fills gaps in understanding of flowering plant genome evolution.</title>
        <authorList>
            <person name="Chaw S.M."/>
            <person name="Liu Y.C."/>
            <person name="Wu Y.W."/>
            <person name="Wang H.Y."/>
            <person name="Lin C.I."/>
            <person name="Wu C.S."/>
            <person name="Ke H.M."/>
            <person name="Chang L.Y."/>
            <person name="Hsu C.Y."/>
            <person name="Yang H.T."/>
            <person name="Sudianto E."/>
            <person name="Hsu M.H."/>
            <person name="Wu K.P."/>
            <person name="Wang L.N."/>
            <person name="Leebens-Mack J.H."/>
            <person name="Tsai I.J."/>
        </authorList>
    </citation>
    <scope>NUCLEOTIDE SEQUENCE [LARGE SCALE GENOMIC DNA]</scope>
    <source>
        <strain evidence="5">cv. Chaw 1501</strain>
        <tissue evidence="4">Young leaves</tissue>
    </source>
</reference>
<keyword evidence="5" id="KW-1185">Reference proteome</keyword>
<evidence type="ECO:0000256" key="3">
    <source>
        <dbReference type="PROSITE-ProRule" id="PRU00708"/>
    </source>
</evidence>
<dbReference type="FunFam" id="1.25.40.10:FF:000196">
    <property type="entry name" value="Pentatricopeptide repeat-containing protein At4g14850"/>
    <property type="match status" value="1"/>
</dbReference>
<dbReference type="Pfam" id="PF13041">
    <property type="entry name" value="PPR_2"/>
    <property type="match status" value="4"/>
</dbReference>
<proteinExistence type="inferred from homology"/>
<feature type="repeat" description="PPR" evidence="3">
    <location>
        <begin position="470"/>
        <end position="504"/>
    </location>
</feature>
<evidence type="ECO:0000256" key="2">
    <source>
        <dbReference type="ARBA" id="ARBA00061659"/>
    </source>
</evidence>
<dbReference type="FunFam" id="1.25.40.10:FF:000205">
    <property type="entry name" value="Pentatricopeptide repeat-containing protein, mitochondrial"/>
    <property type="match status" value="1"/>
</dbReference>
<feature type="repeat" description="PPR" evidence="3">
    <location>
        <begin position="169"/>
        <end position="203"/>
    </location>
</feature>
<sequence>MSNRVERKYKKTPNSPLNLPFPLLSSEFRPSLFLPPERLNPSSFECTDSRRTSTRNFELQGTPCLLPFWVSYSELEFAWLLNRHTPATFDILLSYASILRNGTVPHPNTFPSLLKACSSLSHALTLHQHILVLGYASDLYIASSLIHTYSKCGHTLLAHQVFDNMPQRNVVPWTAIVGAYSHMGDSDSAFSLYNQMRHQGIEPNSITVLGLLSGASELFRLQCVHACVVRYGFGDDLIVVNSLLNVYGRCGSVEGARKLFDGMRLRDVVSWNCLISGYAGAGDVREAVHLLNRMRSGEMKPDRQTFGSVVVSAAAEMISLELGKLVHAQIIISGFESDMHIKTALMGMYLKFGDVDEAFQLFDRIIDKDVISWTAMISGLVQNERADEALRIFQKMLMSRVPPSTATIASALAASAQLASFNHGTSIHGFIIRQRMRVDIAVENSLLTMYAKCGHLTQCQALFNRMSGRDVVSWNSIIVAYAQNGHLSKAFLLFIDMREACQRPDSITIVSLLQACASMGALIQGKWVHNFILRNGMEPSISVDTALIDMYAKCGDIETAQRCFEEMPEKDLVSWSVTIAGYGSQGKGETALGMYSDFLQTGIKPNHVLFLSVLTACSHAGLVPEGLRVFQSMVEDFRIEPQLEHHACVVDLFSRAGRVEEAYKFTRMMLPQPSADVLGILLDACRINGNADLGEVVAREILALKPVNAANYVQLAHSYAAMRRWDGVGEAWTQMRSLGLKKVPGWSSIELHGTITTFFVDHSSHPKYDLVMSMLKILDAEMRNRYSTLPASRMLN</sequence>
<organism evidence="4 5">
    <name type="scientific">Cinnamomum micranthum f. kanehirae</name>
    <dbReference type="NCBI Taxonomy" id="337451"/>
    <lineage>
        <taxon>Eukaryota</taxon>
        <taxon>Viridiplantae</taxon>
        <taxon>Streptophyta</taxon>
        <taxon>Embryophyta</taxon>
        <taxon>Tracheophyta</taxon>
        <taxon>Spermatophyta</taxon>
        <taxon>Magnoliopsida</taxon>
        <taxon>Magnoliidae</taxon>
        <taxon>Laurales</taxon>
        <taxon>Lauraceae</taxon>
        <taxon>Cinnamomum</taxon>
    </lineage>
</organism>
<evidence type="ECO:0000313" key="5">
    <source>
        <dbReference type="Proteomes" id="UP000283530"/>
    </source>
</evidence>
<dbReference type="InterPro" id="IPR046848">
    <property type="entry name" value="E_motif"/>
</dbReference>
<feature type="repeat" description="PPR" evidence="3">
    <location>
        <begin position="571"/>
        <end position="605"/>
    </location>
</feature>
<dbReference type="Gene3D" id="1.25.40.10">
    <property type="entry name" value="Tetratricopeptide repeat domain"/>
    <property type="match status" value="5"/>
</dbReference>
<dbReference type="PROSITE" id="PS51375">
    <property type="entry name" value="PPR"/>
    <property type="match status" value="6"/>
</dbReference>
<dbReference type="OrthoDB" id="185373at2759"/>
<dbReference type="Proteomes" id="UP000283530">
    <property type="component" value="Unassembled WGS sequence"/>
</dbReference>
<dbReference type="GO" id="GO:0009451">
    <property type="term" value="P:RNA modification"/>
    <property type="evidence" value="ECO:0007669"/>
    <property type="project" value="InterPro"/>
</dbReference>
<dbReference type="GO" id="GO:0003723">
    <property type="term" value="F:RNA binding"/>
    <property type="evidence" value="ECO:0007669"/>
    <property type="project" value="InterPro"/>
</dbReference>
<dbReference type="FunFam" id="1.25.40.10:FF:000436">
    <property type="entry name" value="Pentatricopeptide repeat-containing protein At5g39350 family"/>
    <property type="match status" value="1"/>
</dbReference>
<feature type="repeat" description="PPR" evidence="3">
    <location>
        <begin position="236"/>
        <end position="266"/>
    </location>
</feature>
<dbReference type="PANTHER" id="PTHR24015">
    <property type="entry name" value="OS07G0578800 PROTEIN-RELATED"/>
    <property type="match status" value="1"/>
</dbReference>
<dbReference type="STRING" id="337451.A0A443PE48"/>
<dbReference type="InterPro" id="IPR046960">
    <property type="entry name" value="PPR_At4g14850-like_plant"/>
</dbReference>
<protein>
    <submittedName>
        <fullName evidence="4">Pentatricopeptide repeat-containing protein</fullName>
    </submittedName>
</protein>
<dbReference type="GO" id="GO:0005739">
    <property type="term" value="C:mitochondrion"/>
    <property type="evidence" value="ECO:0007669"/>
    <property type="project" value="UniProtKB-ARBA"/>
</dbReference>
<evidence type="ECO:0000313" key="4">
    <source>
        <dbReference type="EMBL" id="RWR89043.1"/>
    </source>
</evidence>
<keyword evidence="1" id="KW-0677">Repeat</keyword>
<dbReference type="Pfam" id="PF20431">
    <property type="entry name" value="E_motif"/>
    <property type="match status" value="1"/>
</dbReference>
<dbReference type="InterPro" id="IPR002885">
    <property type="entry name" value="PPR_rpt"/>
</dbReference>
<feature type="repeat" description="PPR" evidence="3">
    <location>
        <begin position="369"/>
        <end position="403"/>
    </location>
</feature>
<dbReference type="NCBIfam" id="TIGR00756">
    <property type="entry name" value="PPR"/>
    <property type="match status" value="6"/>
</dbReference>
<feature type="repeat" description="PPR" evidence="3">
    <location>
        <begin position="267"/>
        <end position="301"/>
    </location>
</feature>